<feature type="compositionally biased region" description="Gly residues" evidence="1">
    <location>
        <begin position="249"/>
        <end position="275"/>
    </location>
</feature>
<proteinExistence type="predicted"/>
<dbReference type="AlphaFoldDB" id="A0A6H9V9E2"/>
<feature type="compositionally biased region" description="Basic and acidic residues" evidence="1">
    <location>
        <begin position="199"/>
        <end position="214"/>
    </location>
</feature>
<evidence type="ECO:0000313" key="3">
    <source>
        <dbReference type="Proteomes" id="UP000442707"/>
    </source>
</evidence>
<comment type="caution">
    <text evidence="2">The sequence shown here is derived from an EMBL/GenBank/DDBJ whole genome shotgun (WGS) entry which is preliminary data.</text>
</comment>
<feature type="compositionally biased region" description="Pro residues" evidence="1">
    <location>
        <begin position="394"/>
        <end position="413"/>
    </location>
</feature>
<dbReference type="EMBL" id="VZRB01000002">
    <property type="protein sequence ID" value="KAB1149879.1"/>
    <property type="molecule type" value="Genomic_DNA"/>
</dbReference>
<evidence type="ECO:0000313" key="2">
    <source>
        <dbReference type="EMBL" id="KAB1149879.1"/>
    </source>
</evidence>
<feature type="compositionally biased region" description="Gly residues" evidence="1">
    <location>
        <begin position="216"/>
        <end position="226"/>
    </location>
</feature>
<accession>A0A6H9V9E2</accession>
<feature type="compositionally biased region" description="Basic and acidic residues" evidence="1">
    <location>
        <begin position="353"/>
        <end position="372"/>
    </location>
</feature>
<organism evidence="2 3">
    <name type="scientific">Streptomyces luteolifulvus</name>
    <dbReference type="NCBI Taxonomy" id="2615112"/>
    <lineage>
        <taxon>Bacteria</taxon>
        <taxon>Bacillati</taxon>
        <taxon>Actinomycetota</taxon>
        <taxon>Actinomycetes</taxon>
        <taxon>Kitasatosporales</taxon>
        <taxon>Streptomycetaceae</taxon>
        <taxon>Streptomyces</taxon>
    </lineage>
</organism>
<evidence type="ECO:0008006" key="4">
    <source>
        <dbReference type="Google" id="ProtNLM"/>
    </source>
</evidence>
<feature type="region of interest" description="Disordered" evidence="1">
    <location>
        <begin position="165"/>
        <end position="489"/>
    </location>
</feature>
<protein>
    <recommendedName>
        <fullName evidence="4">UL36 very large tegument protein</fullName>
    </recommendedName>
</protein>
<sequence>MAVDQLPVPVREFANYLDGLLAQVDQRGGWCAVFWQRDPDGMQACLDGREVPPWDVVESVLHDLAAEYGPAAAAEETDRARALHAAALAAYDARPGGRDALGDRYDVMLREQRYAADRQTELGRLLASATTREAADAIRLDLAWASDDHQRATQRCAELRGRMEELGRRGAVAPPAGRGGGHNPSGTPSGTQGAGFARGGDRSVRDGSNRRLDDGFGAGGSPFGGRGADDAGFSFGGGGGAQRPDDGFESGGSPSGGRGGHGGQNAGFLRGGGDSVGRLDDGFGAGGAPSGGRDPQDAGFRQGGVRPAQRPGDRAAPPGAGGSQDAGFPRGGGDQRATGFPGMPQQRGAPEAGRGEGQRDGVRAGDPHDSRGRSGLSGTAAEGVTGGHAQPAPSSEPVPSPEPTAPSPEPAPAPQQKQKKRRRGGARFAGMTEEEAAPAVVPPGAASAVPAPPVTTGRTPRGARFAGAAEADDRPQPQPQAEPVDTAARRETVGTVETLVRLRAEGRSGEAHVLLAEAAYWPAARFPLLAAEMQRAGLGADWATLLWETASLPAARLVAAADALTEAGLGADGEQILRQGVARPAAEIGQAVRTLAAEGRRREIRALLDAYVRVRTPEEAARSAAPDPQTLVPLLLDAAGRVSQECHWDLLHALRVAGFTA</sequence>
<feature type="compositionally biased region" description="Gly residues" evidence="1">
    <location>
        <begin position="319"/>
        <end position="334"/>
    </location>
</feature>
<feature type="compositionally biased region" description="Low complexity" evidence="1">
    <location>
        <begin position="306"/>
        <end position="318"/>
    </location>
</feature>
<dbReference type="Proteomes" id="UP000442707">
    <property type="component" value="Unassembled WGS sequence"/>
</dbReference>
<dbReference type="RefSeq" id="WP_150944279.1">
    <property type="nucleotide sequence ID" value="NZ_VZRB01000002.1"/>
</dbReference>
<reference evidence="2 3" key="1">
    <citation type="submission" date="2019-09" db="EMBL/GenBank/DDBJ databases">
        <title>Screening of Novel Bioactive Compounds from Soil-Associated.</title>
        <authorList>
            <person name="Zhao S."/>
        </authorList>
    </citation>
    <scope>NUCLEOTIDE SEQUENCE [LARGE SCALE GENOMIC DNA]</scope>
    <source>
        <strain evidence="2 3">HIT-DPA4</strain>
    </source>
</reference>
<name>A0A6H9V9E2_9ACTN</name>
<feature type="compositionally biased region" description="Low complexity" evidence="1">
    <location>
        <begin position="437"/>
        <end position="449"/>
    </location>
</feature>
<evidence type="ECO:0000256" key="1">
    <source>
        <dbReference type="SAM" id="MobiDB-lite"/>
    </source>
</evidence>
<gene>
    <name evidence="2" type="ORF">F7R91_03305</name>
</gene>
<keyword evidence="3" id="KW-1185">Reference proteome</keyword>